<sequence>MIDIDETIETFRDMTGELTRAESRIFAALRKAGFKNVMVPTTGTQLLARTHSLYTIGHIKTNTIRKRGKLNEVCAILEKIPLPPVVCINLKKPVVVLDGYSVVTIYDTIIIDATLEIVSMEYRYNDLPVGVTTINENPEVYVHDRYRLTVNDFHDEIANRLTTLGVYDEFVEKLKQYNKDLQIYLDSISDVISETERYCTLCTLDKI</sequence>
<organism evidence="1 2">
    <name type="scientific">Methanococcus maripaludis</name>
    <name type="common">Methanococcus deltae</name>
    <dbReference type="NCBI Taxonomy" id="39152"/>
    <lineage>
        <taxon>Archaea</taxon>
        <taxon>Methanobacteriati</taxon>
        <taxon>Methanobacteriota</taxon>
        <taxon>Methanomada group</taxon>
        <taxon>Methanococci</taxon>
        <taxon>Methanococcales</taxon>
        <taxon>Methanococcaceae</taxon>
        <taxon>Methanococcus</taxon>
    </lineage>
</organism>
<name>A0A7J9NXC1_METMI</name>
<accession>A0A7J9NXC1</accession>
<comment type="caution">
    <text evidence="1">The sequence shown here is derived from an EMBL/GenBank/DDBJ whole genome shotgun (WGS) entry which is preliminary data.</text>
</comment>
<dbReference type="RefSeq" id="WP_181501489.1">
    <property type="nucleotide sequence ID" value="NZ_JACDUH010000003.1"/>
</dbReference>
<dbReference type="EMBL" id="JACDUH010000003">
    <property type="protein sequence ID" value="MBA2851663.1"/>
    <property type="molecule type" value="Genomic_DNA"/>
</dbReference>
<gene>
    <name evidence="1" type="ORF">HNP86_001822</name>
</gene>
<dbReference type="AlphaFoldDB" id="A0A7J9NXC1"/>
<evidence type="ECO:0000313" key="2">
    <source>
        <dbReference type="Proteomes" id="UP000564425"/>
    </source>
</evidence>
<protein>
    <submittedName>
        <fullName evidence="1">Uncharacterized protein</fullName>
    </submittedName>
</protein>
<evidence type="ECO:0000313" key="1">
    <source>
        <dbReference type="EMBL" id="MBA2851663.1"/>
    </source>
</evidence>
<proteinExistence type="predicted"/>
<reference evidence="1 2" key="1">
    <citation type="submission" date="2020-07" db="EMBL/GenBank/DDBJ databases">
        <title>Genomic Encyclopedia of Type Strains, Phase IV (KMG-V): Genome sequencing to study the core and pangenomes of soil and plant-associated prokaryotes.</title>
        <authorList>
            <person name="Whitman W."/>
        </authorList>
    </citation>
    <scope>NUCLEOTIDE SEQUENCE [LARGE SCALE GENOMIC DNA]</scope>
    <source>
        <strain evidence="1 2">A1</strain>
    </source>
</reference>
<dbReference type="Proteomes" id="UP000564425">
    <property type="component" value="Unassembled WGS sequence"/>
</dbReference>